<dbReference type="OrthoDB" id="9780326at2"/>
<dbReference type="Pfam" id="PF04542">
    <property type="entry name" value="Sigma70_r2"/>
    <property type="match status" value="1"/>
</dbReference>
<dbReference type="GO" id="GO:0003677">
    <property type="term" value="F:DNA binding"/>
    <property type="evidence" value="ECO:0007669"/>
    <property type="project" value="InterPro"/>
</dbReference>
<evidence type="ECO:0000313" key="8">
    <source>
        <dbReference type="Proteomes" id="UP000248079"/>
    </source>
</evidence>
<dbReference type="InterPro" id="IPR013249">
    <property type="entry name" value="RNA_pol_sigma70_r4_t2"/>
</dbReference>
<sequence length="166" mass="19653">MPLNTNNNFIELIQKHSGIIQKIVSLYIDNYEDQNDLQQEIILQAWKSFSKFRFDSSFSTWLYKIALNTTLTYHKKEQTRIKTIDIDDAILLEKDSNYNEDHELLYNLIRSLNDIDKTIITLHLDGYKNKEIVEIIGINQNMVNVKIFRIKKLIIQKFKEVQNGSK</sequence>
<dbReference type="SUPFAM" id="SSF88659">
    <property type="entry name" value="Sigma3 and sigma4 domains of RNA polymerase sigma factors"/>
    <property type="match status" value="1"/>
</dbReference>
<dbReference type="InterPro" id="IPR007627">
    <property type="entry name" value="RNA_pol_sigma70_r2"/>
</dbReference>
<protein>
    <submittedName>
        <fullName evidence="7">RNA polymerase sigma factor</fullName>
    </submittedName>
</protein>
<dbReference type="PANTHER" id="PTHR43133">
    <property type="entry name" value="RNA POLYMERASE ECF-TYPE SIGMA FACTO"/>
    <property type="match status" value="1"/>
</dbReference>
<dbReference type="AlphaFoldDB" id="A0A2V3ZR93"/>
<keyword evidence="2" id="KW-0805">Transcription regulation</keyword>
<dbReference type="InterPro" id="IPR039425">
    <property type="entry name" value="RNA_pol_sigma-70-like"/>
</dbReference>
<dbReference type="Gene3D" id="1.10.1740.10">
    <property type="match status" value="1"/>
</dbReference>
<reference evidence="7 8" key="1">
    <citation type="submission" date="2018-05" db="EMBL/GenBank/DDBJ databases">
        <title>Marinifilum breve JC075T sp. nov., a marine bacterium isolated from Yongle Blue Hole in the South China Sea.</title>
        <authorList>
            <person name="Fu T."/>
        </authorList>
    </citation>
    <scope>NUCLEOTIDE SEQUENCE [LARGE SCALE GENOMIC DNA]</scope>
    <source>
        <strain evidence="7 8">JC075</strain>
    </source>
</reference>
<dbReference type="NCBIfam" id="TIGR02937">
    <property type="entry name" value="sigma70-ECF"/>
    <property type="match status" value="1"/>
</dbReference>
<dbReference type="SUPFAM" id="SSF88946">
    <property type="entry name" value="Sigma2 domain of RNA polymerase sigma factors"/>
    <property type="match status" value="1"/>
</dbReference>
<dbReference type="InterPro" id="IPR013324">
    <property type="entry name" value="RNA_pol_sigma_r3/r4-like"/>
</dbReference>
<proteinExistence type="inferred from homology"/>
<dbReference type="PANTHER" id="PTHR43133:SF45">
    <property type="entry name" value="RNA POLYMERASE ECF-TYPE SIGMA FACTOR"/>
    <property type="match status" value="1"/>
</dbReference>
<dbReference type="RefSeq" id="WP_110363108.1">
    <property type="nucleotide sequence ID" value="NZ_QFLI01000012.1"/>
</dbReference>
<evidence type="ECO:0000259" key="5">
    <source>
        <dbReference type="Pfam" id="PF04542"/>
    </source>
</evidence>
<keyword evidence="4" id="KW-0804">Transcription</keyword>
<dbReference type="Pfam" id="PF08281">
    <property type="entry name" value="Sigma70_r4_2"/>
    <property type="match status" value="1"/>
</dbReference>
<organism evidence="7 8">
    <name type="scientific">Marinifilum breve</name>
    <dbReference type="NCBI Taxonomy" id="2184082"/>
    <lineage>
        <taxon>Bacteria</taxon>
        <taxon>Pseudomonadati</taxon>
        <taxon>Bacteroidota</taxon>
        <taxon>Bacteroidia</taxon>
        <taxon>Marinilabiliales</taxon>
        <taxon>Marinifilaceae</taxon>
    </lineage>
</organism>
<dbReference type="GO" id="GO:0016987">
    <property type="term" value="F:sigma factor activity"/>
    <property type="evidence" value="ECO:0007669"/>
    <property type="project" value="UniProtKB-KW"/>
</dbReference>
<dbReference type="Proteomes" id="UP000248079">
    <property type="component" value="Unassembled WGS sequence"/>
</dbReference>
<feature type="domain" description="RNA polymerase sigma factor 70 region 4 type 2" evidence="6">
    <location>
        <begin position="103"/>
        <end position="153"/>
    </location>
</feature>
<evidence type="ECO:0000256" key="4">
    <source>
        <dbReference type="ARBA" id="ARBA00023163"/>
    </source>
</evidence>
<comment type="similarity">
    <text evidence="1">Belongs to the sigma-70 factor family. ECF subfamily.</text>
</comment>
<evidence type="ECO:0000313" key="7">
    <source>
        <dbReference type="EMBL" id="PXX96129.1"/>
    </source>
</evidence>
<dbReference type="GO" id="GO:0006352">
    <property type="term" value="P:DNA-templated transcription initiation"/>
    <property type="evidence" value="ECO:0007669"/>
    <property type="project" value="InterPro"/>
</dbReference>
<evidence type="ECO:0000256" key="2">
    <source>
        <dbReference type="ARBA" id="ARBA00023015"/>
    </source>
</evidence>
<comment type="caution">
    <text evidence="7">The sequence shown here is derived from an EMBL/GenBank/DDBJ whole genome shotgun (WGS) entry which is preliminary data.</text>
</comment>
<keyword evidence="8" id="KW-1185">Reference proteome</keyword>
<dbReference type="InterPro" id="IPR013325">
    <property type="entry name" value="RNA_pol_sigma_r2"/>
</dbReference>
<name>A0A2V3ZR93_9BACT</name>
<dbReference type="InterPro" id="IPR014284">
    <property type="entry name" value="RNA_pol_sigma-70_dom"/>
</dbReference>
<keyword evidence="3" id="KW-0731">Sigma factor</keyword>
<evidence type="ECO:0000259" key="6">
    <source>
        <dbReference type="Pfam" id="PF08281"/>
    </source>
</evidence>
<evidence type="ECO:0000256" key="3">
    <source>
        <dbReference type="ARBA" id="ARBA00023082"/>
    </source>
</evidence>
<dbReference type="EMBL" id="QFLI01000012">
    <property type="protein sequence ID" value="PXX96129.1"/>
    <property type="molecule type" value="Genomic_DNA"/>
</dbReference>
<dbReference type="Gene3D" id="1.10.10.10">
    <property type="entry name" value="Winged helix-like DNA-binding domain superfamily/Winged helix DNA-binding domain"/>
    <property type="match status" value="1"/>
</dbReference>
<evidence type="ECO:0000256" key="1">
    <source>
        <dbReference type="ARBA" id="ARBA00010641"/>
    </source>
</evidence>
<feature type="domain" description="RNA polymerase sigma-70 region 2" evidence="5">
    <location>
        <begin position="12"/>
        <end position="78"/>
    </location>
</feature>
<gene>
    <name evidence="7" type="ORF">DF185_20310</name>
</gene>
<accession>A0A2V3ZR93</accession>
<dbReference type="InterPro" id="IPR036388">
    <property type="entry name" value="WH-like_DNA-bd_sf"/>
</dbReference>